<dbReference type="Proteomes" id="UP000812440">
    <property type="component" value="Unassembled WGS sequence"/>
</dbReference>
<evidence type="ECO:0000313" key="2">
    <source>
        <dbReference type="Proteomes" id="UP000812440"/>
    </source>
</evidence>
<accession>A0A8T2I8R3</accession>
<organism evidence="1 2">
    <name type="scientific">Hymenochirus boettgeri</name>
    <name type="common">Congo dwarf clawed frog</name>
    <dbReference type="NCBI Taxonomy" id="247094"/>
    <lineage>
        <taxon>Eukaryota</taxon>
        <taxon>Metazoa</taxon>
        <taxon>Chordata</taxon>
        <taxon>Craniata</taxon>
        <taxon>Vertebrata</taxon>
        <taxon>Euteleostomi</taxon>
        <taxon>Amphibia</taxon>
        <taxon>Batrachia</taxon>
        <taxon>Anura</taxon>
        <taxon>Pipoidea</taxon>
        <taxon>Pipidae</taxon>
        <taxon>Pipinae</taxon>
        <taxon>Hymenochirus</taxon>
    </lineage>
</organism>
<name>A0A8T2I8R3_9PIPI</name>
<dbReference type="EMBL" id="JAACNH010005556">
    <property type="protein sequence ID" value="KAG8429555.1"/>
    <property type="molecule type" value="Genomic_DNA"/>
</dbReference>
<keyword evidence="2" id="KW-1185">Reference proteome</keyword>
<sequence>MLFNSTASSVARKEATRLTMIDFREFSECRTAFCWPYRLLLAIPPSVSRTAFRWLYRLPLAIQPSVGRTTFRWPYRLPLAVPPSVGRTAFRWPYHLPLQCALRNLPKRTLVSLA</sequence>
<dbReference type="AlphaFoldDB" id="A0A8T2I8R3"/>
<evidence type="ECO:0000313" key="1">
    <source>
        <dbReference type="EMBL" id="KAG8429555.1"/>
    </source>
</evidence>
<protein>
    <submittedName>
        <fullName evidence="1">Uncharacterized protein</fullName>
    </submittedName>
</protein>
<reference evidence="1" key="1">
    <citation type="thesis" date="2020" institute="ProQuest LLC" country="789 East Eisenhower Parkway, Ann Arbor, MI, USA">
        <title>Comparative Genomics and Chromosome Evolution.</title>
        <authorList>
            <person name="Mudd A.B."/>
        </authorList>
    </citation>
    <scope>NUCLEOTIDE SEQUENCE</scope>
    <source>
        <strain evidence="1">Female2</strain>
        <tissue evidence="1">Blood</tissue>
    </source>
</reference>
<proteinExistence type="predicted"/>
<comment type="caution">
    <text evidence="1">The sequence shown here is derived from an EMBL/GenBank/DDBJ whole genome shotgun (WGS) entry which is preliminary data.</text>
</comment>
<gene>
    <name evidence="1" type="ORF">GDO86_019867</name>
</gene>